<feature type="compositionally biased region" description="Basic and acidic residues" evidence="1">
    <location>
        <begin position="14"/>
        <end position="29"/>
    </location>
</feature>
<proteinExistence type="predicted"/>
<dbReference type="AlphaFoldDB" id="A0A9Q8SN03"/>
<keyword evidence="3" id="KW-1185">Reference proteome</keyword>
<evidence type="ECO:0000313" key="2">
    <source>
        <dbReference type="EMBL" id="UQC80367.1"/>
    </source>
</evidence>
<feature type="region of interest" description="Disordered" evidence="1">
    <location>
        <begin position="1"/>
        <end position="30"/>
    </location>
</feature>
<evidence type="ECO:0000256" key="1">
    <source>
        <dbReference type="SAM" id="MobiDB-lite"/>
    </source>
</evidence>
<reference evidence="2" key="1">
    <citation type="journal article" date="2021" name="Mol. Plant Microbe Interact.">
        <title>Complete Genome Sequence of the Plant-Pathogenic Fungus Colletotrichum lupini.</title>
        <authorList>
            <person name="Baroncelli R."/>
            <person name="Pensec F."/>
            <person name="Da Lio D."/>
            <person name="Boufleur T."/>
            <person name="Vicente I."/>
            <person name="Sarrocco S."/>
            <person name="Picot A."/>
            <person name="Baraldi E."/>
            <person name="Sukno S."/>
            <person name="Thon M."/>
            <person name="Le Floch G."/>
        </authorList>
    </citation>
    <scope>NUCLEOTIDE SEQUENCE</scope>
    <source>
        <strain evidence="2">IMI 504893</strain>
    </source>
</reference>
<protein>
    <submittedName>
        <fullName evidence="2">Uncharacterized protein</fullName>
    </submittedName>
</protein>
<dbReference type="GeneID" id="73339865"/>
<dbReference type="RefSeq" id="XP_049141998.1">
    <property type="nucleotide sequence ID" value="XM_049284855.1"/>
</dbReference>
<accession>A0A9Q8SN03</accession>
<dbReference type="KEGG" id="clup:CLUP02_05850"/>
<name>A0A9Q8SN03_9PEZI</name>
<organism evidence="2 3">
    <name type="scientific">Colletotrichum lupini</name>
    <dbReference type="NCBI Taxonomy" id="145971"/>
    <lineage>
        <taxon>Eukaryota</taxon>
        <taxon>Fungi</taxon>
        <taxon>Dikarya</taxon>
        <taxon>Ascomycota</taxon>
        <taxon>Pezizomycotina</taxon>
        <taxon>Sordariomycetes</taxon>
        <taxon>Hypocreomycetidae</taxon>
        <taxon>Glomerellales</taxon>
        <taxon>Glomerellaceae</taxon>
        <taxon>Colletotrichum</taxon>
        <taxon>Colletotrichum acutatum species complex</taxon>
    </lineage>
</organism>
<gene>
    <name evidence="2" type="ORF">CLUP02_05850</name>
</gene>
<dbReference type="EMBL" id="CP019475">
    <property type="protein sequence ID" value="UQC80367.1"/>
    <property type="molecule type" value="Genomic_DNA"/>
</dbReference>
<sequence length="131" mass="14696">MRAEEASQEVGEQASHEEKQTSKKNDRVDSLSGVDFHQELIATDKIQIMLHPEDQNRRIEITRITLARKEAPQAGPEVWTDPLRSKLLANHSTVSELDLFREKSSSLAPVDWTTAPLPHAAIFNSIANCLL</sequence>
<evidence type="ECO:0000313" key="3">
    <source>
        <dbReference type="Proteomes" id="UP000830671"/>
    </source>
</evidence>
<dbReference type="Proteomes" id="UP000830671">
    <property type="component" value="Chromosome 3"/>
</dbReference>